<keyword evidence="1" id="KW-1185">Reference proteome</keyword>
<dbReference type="Proteomes" id="UP000694843">
    <property type="component" value="Unplaced"/>
</dbReference>
<dbReference type="InterPro" id="IPR043129">
    <property type="entry name" value="ATPase_NBD"/>
</dbReference>
<evidence type="ECO:0000313" key="2">
    <source>
        <dbReference type="RefSeq" id="XP_018016835.1"/>
    </source>
</evidence>
<name>A0A8B7NSZ6_HYAAZ</name>
<protein>
    <submittedName>
        <fullName evidence="2">Actin-related protein 8</fullName>
    </submittedName>
</protein>
<dbReference type="SUPFAM" id="SSF53067">
    <property type="entry name" value="Actin-like ATPase domain"/>
    <property type="match status" value="1"/>
</dbReference>
<dbReference type="RefSeq" id="XP_018016835.1">
    <property type="nucleotide sequence ID" value="XM_018161346.2"/>
</dbReference>
<dbReference type="KEGG" id="hazt:108673503"/>
<proteinExistence type="predicted"/>
<dbReference type="GeneID" id="108673503"/>
<dbReference type="OrthoDB" id="5572108at2759"/>
<gene>
    <name evidence="2" type="primary">LOC108673503</name>
</gene>
<dbReference type="AlphaFoldDB" id="A0A8B7NSZ6"/>
<sequence length="291" mass="32915">MDSITSNNGEIFKHEMDAGPSCIEIEQPQIDYDHQKQLQAPVDPRTCIVLHPGSRNLRLGRPSDSQPYTVLHAIARRLRNTNLTSARRRDPIIVPLTKISSDKLEEVEECRIKVSNILQASLKSDGSQRYATPLKQIAAHNRRVTPTIDEFSSPCPPLLHPSEDYLIGDQVLNISPEAPYHIHFPWQRGDLNTHSGISGSLTAVMADLETIWSCAIEDKLGISRKEFKNFRCCVVIPALYSREHVVHITRLLLDTMGFAACFVFQVSDVHQIEVMFRFEMPSTMSNLMEVE</sequence>
<reference evidence="2" key="1">
    <citation type="submission" date="2025-08" db="UniProtKB">
        <authorList>
            <consortium name="RefSeq"/>
        </authorList>
    </citation>
    <scope>IDENTIFICATION</scope>
    <source>
        <tissue evidence="2">Whole organism</tissue>
    </source>
</reference>
<accession>A0A8B7NSZ6</accession>
<evidence type="ECO:0000313" key="1">
    <source>
        <dbReference type="Proteomes" id="UP000694843"/>
    </source>
</evidence>
<organism evidence="1 2">
    <name type="scientific">Hyalella azteca</name>
    <name type="common">Amphipod</name>
    <dbReference type="NCBI Taxonomy" id="294128"/>
    <lineage>
        <taxon>Eukaryota</taxon>
        <taxon>Metazoa</taxon>
        <taxon>Ecdysozoa</taxon>
        <taxon>Arthropoda</taxon>
        <taxon>Crustacea</taxon>
        <taxon>Multicrustacea</taxon>
        <taxon>Malacostraca</taxon>
        <taxon>Eumalacostraca</taxon>
        <taxon>Peracarida</taxon>
        <taxon>Amphipoda</taxon>
        <taxon>Senticaudata</taxon>
        <taxon>Talitrida</taxon>
        <taxon>Talitroidea</taxon>
        <taxon>Hyalellidae</taxon>
        <taxon>Hyalella</taxon>
    </lineage>
</organism>
<dbReference type="Gene3D" id="3.30.420.40">
    <property type="match status" value="1"/>
</dbReference>